<reference evidence="1 2" key="1">
    <citation type="submission" date="2016-10" db="EMBL/GenBank/DDBJ databases">
        <authorList>
            <person name="de Groot N.N."/>
        </authorList>
    </citation>
    <scope>NUCLEOTIDE SEQUENCE [LARGE SCALE GENOMIC DNA]</scope>
    <source>
        <strain evidence="1 2">DSM 19938</strain>
    </source>
</reference>
<keyword evidence="2" id="KW-1185">Reference proteome</keyword>
<organism evidence="1 2">
    <name type="scientific">Dyadobacter koreensis</name>
    <dbReference type="NCBI Taxonomy" id="408657"/>
    <lineage>
        <taxon>Bacteria</taxon>
        <taxon>Pseudomonadati</taxon>
        <taxon>Bacteroidota</taxon>
        <taxon>Cytophagia</taxon>
        <taxon>Cytophagales</taxon>
        <taxon>Spirosomataceae</taxon>
        <taxon>Dyadobacter</taxon>
    </lineage>
</organism>
<sequence>MLVVASNKITLACSLQTINNESFTETDKGWKMSILVLWIPLQ</sequence>
<evidence type="ECO:0000313" key="2">
    <source>
        <dbReference type="Proteomes" id="UP000199532"/>
    </source>
</evidence>
<dbReference type="Proteomes" id="UP000199532">
    <property type="component" value="Unassembled WGS sequence"/>
</dbReference>
<evidence type="ECO:0000313" key="1">
    <source>
        <dbReference type="EMBL" id="SEI55842.1"/>
    </source>
</evidence>
<gene>
    <name evidence="1" type="ORF">SAMN04487995_1349</name>
</gene>
<proteinExistence type="predicted"/>
<name>A0A1H6RXC7_9BACT</name>
<accession>A0A1H6RXC7</accession>
<dbReference type="AlphaFoldDB" id="A0A1H6RXC7"/>
<protein>
    <submittedName>
        <fullName evidence="1">Uncharacterized protein</fullName>
    </submittedName>
</protein>
<dbReference type="EMBL" id="FNXY01000002">
    <property type="protein sequence ID" value="SEI55842.1"/>
    <property type="molecule type" value="Genomic_DNA"/>
</dbReference>